<organism evidence="2 3">
    <name type="scientific">Flagellimonas profundi</name>
    <dbReference type="NCBI Taxonomy" id="2915620"/>
    <lineage>
        <taxon>Bacteria</taxon>
        <taxon>Pseudomonadati</taxon>
        <taxon>Bacteroidota</taxon>
        <taxon>Flavobacteriia</taxon>
        <taxon>Flavobacteriales</taxon>
        <taxon>Flavobacteriaceae</taxon>
        <taxon>Flagellimonas</taxon>
    </lineage>
</organism>
<proteinExistence type="predicted"/>
<dbReference type="NCBIfam" id="TIGR01200">
    <property type="entry name" value="GLPGLI"/>
    <property type="match status" value="1"/>
</dbReference>
<dbReference type="EMBL" id="JAFLNM010000002">
    <property type="protein sequence ID" value="MBO0341995.1"/>
    <property type="molecule type" value="Genomic_DNA"/>
</dbReference>
<comment type="caution">
    <text evidence="2">The sequence shown here is derived from an EMBL/GenBank/DDBJ whole genome shotgun (WGS) entry which is preliminary data.</text>
</comment>
<evidence type="ECO:0000313" key="2">
    <source>
        <dbReference type="EMBL" id="MBO0341995.1"/>
    </source>
</evidence>
<evidence type="ECO:0000256" key="1">
    <source>
        <dbReference type="SAM" id="SignalP"/>
    </source>
</evidence>
<dbReference type="Proteomes" id="UP000664807">
    <property type="component" value="Unassembled WGS sequence"/>
</dbReference>
<accession>A0ABS3FGZ6</accession>
<gene>
    <name evidence="2" type="ORF">J0654_10070</name>
</gene>
<evidence type="ECO:0000313" key="3">
    <source>
        <dbReference type="Proteomes" id="UP000664807"/>
    </source>
</evidence>
<reference evidence="2 3" key="1">
    <citation type="submission" date="2021-03" db="EMBL/GenBank/DDBJ databases">
        <title>Muricauda lutimaris sp. nov. and Muricauda ruestringensis sp. nov, two marine members of the Flavobacteriaceae isolated from deep sea sediments of Western Pacific.</title>
        <authorList>
            <person name="Zhao S."/>
            <person name="Liu R."/>
        </authorList>
    </citation>
    <scope>NUCLEOTIDE SEQUENCE [LARGE SCALE GENOMIC DNA]</scope>
    <source>
        <strain evidence="2 3">BC31-3-A3</strain>
    </source>
</reference>
<dbReference type="InterPro" id="IPR005901">
    <property type="entry name" value="GLPGLI"/>
</dbReference>
<keyword evidence="3" id="KW-1185">Reference proteome</keyword>
<protein>
    <submittedName>
        <fullName evidence="2">GLPGLI family protein</fullName>
    </submittedName>
</protein>
<name>A0ABS3FGZ6_9FLAO</name>
<feature type="signal peptide" evidence="1">
    <location>
        <begin position="1"/>
        <end position="18"/>
    </location>
</feature>
<keyword evidence="1" id="KW-0732">Signal</keyword>
<dbReference type="Pfam" id="PF09697">
    <property type="entry name" value="Porph_ging"/>
    <property type="match status" value="1"/>
</dbReference>
<sequence length="239" mass="27642">MNRLLLLWAIFAPLSLLAQKTSGSAEYKLMLKKSKNTEMKGAYQNDIDEIAKQALNFRFELVFDKHASLFSLIRNLPFDENSFSTKMAITIFDGDKTYFTNLNENHLIERKQVLGEQFQVKLDFDDRDWKLANEKKTIFGYECFKAIGKRINVTKNFETVETEIVAWYCPELPFRTGPFEAVGLPGMVLQLDLKGRSVVMTDLVFKDQGLIENPMNGQTITQKEFDSIYEKRIKAKLPR</sequence>
<feature type="chain" id="PRO_5045323426" evidence="1">
    <location>
        <begin position="19"/>
        <end position="239"/>
    </location>
</feature>
<dbReference type="RefSeq" id="WP_207028530.1">
    <property type="nucleotide sequence ID" value="NZ_JAFLNM010000002.1"/>
</dbReference>